<feature type="transmembrane region" description="Helical" evidence="1">
    <location>
        <begin position="140"/>
        <end position="161"/>
    </location>
</feature>
<name>A0AAE3VGE2_9BACT</name>
<feature type="transmembrane region" description="Helical" evidence="1">
    <location>
        <begin position="72"/>
        <end position="90"/>
    </location>
</feature>
<keyword evidence="4" id="KW-1185">Reference proteome</keyword>
<comment type="caution">
    <text evidence="3">The sequence shown here is derived from an EMBL/GenBank/DDBJ whole genome shotgun (WGS) entry which is preliminary data.</text>
</comment>
<keyword evidence="1" id="KW-0472">Membrane</keyword>
<dbReference type="InterPro" id="IPR017850">
    <property type="entry name" value="Alkaline_phosphatase_core_sf"/>
</dbReference>
<keyword evidence="1" id="KW-1133">Transmembrane helix</keyword>
<dbReference type="Proteomes" id="UP001238163">
    <property type="component" value="Unassembled WGS sequence"/>
</dbReference>
<accession>A0AAE3VGE2</accession>
<dbReference type="Gene3D" id="3.40.720.10">
    <property type="entry name" value="Alkaline Phosphatase, subunit A"/>
    <property type="match status" value="1"/>
</dbReference>
<evidence type="ECO:0000313" key="4">
    <source>
        <dbReference type="Proteomes" id="UP001238163"/>
    </source>
</evidence>
<evidence type="ECO:0000313" key="3">
    <source>
        <dbReference type="EMBL" id="MDQ0290054.1"/>
    </source>
</evidence>
<feature type="domain" description="Sulfatase N-terminal" evidence="2">
    <location>
        <begin position="187"/>
        <end position="443"/>
    </location>
</feature>
<keyword evidence="1" id="KW-0812">Transmembrane</keyword>
<evidence type="ECO:0000256" key="1">
    <source>
        <dbReference type="SAM" id="Phobius"/>
    </source>
</evidence>
<reference evidence="3" key="1">
    <citation type="submission" date="2023-07" db="EMBL/GenBank/DDBJ databases">
        <title>Genomic Encyclopedia of Type Strains, Phase IV (KMG-IV): sequencing the most valuable type-strain genomes for metagenomic binning, comparative biology and taxonomic classification.</title>
        <authorList>
            <person name="Goeker M."/>
        </authorList>
    </citation>
    <scope>NUCLEOTIDE SEQUENCE</scope>
    <source>
        <strain evidence="3">DSM 24202</strain>
    </source>
</reference>
<evidence type="ECO:0000259" key="2">
    <source>
        <dbReference type="Pfam" id="PF00884"/>
    </source>
</evidence>
<dbReference type="InterPro" id="IPR000917">
    <property type="entry name" value="Sulfatase_N"/>
</dbReference>
<proteinExistence type="predicted"/>
<dbReference type="SUPFAM" id="SSF53649">
    <property type="entry name" value="Alkaline phosphatase-like"/>
    <property type="match status" value="1"/>
</dbReference>
<sequence>MRHLSSRDLSALSASLLLAMTLVLPAAVLYGRNTAEFTFRAGPLFASLALIALVICLLLYSCQRLIRRSSAFVLTNALIIGASFSLWLRMPLHTYLLGRNDTLISSFDPNMLNAVVLEALVMVLPLVVAWRFRQWVSLNAWRIAGAAICTQLVPLISPALMRPQSASQHFEYTVGEGQKFAFGSQDNVIVVVVDCLGEQLFKETVNEYEELSELFKDFVCFDRMTSPIPSTQFAVPAMLTGMEYPPENGRDLDDKHSRYLKQAFSADTSLFVALKKAGYRCEGYPYVLQTISYDPALLDNAVRLSSHSQSRRTLLDVWMATTTPYFLQPLLGNAYFSVTDRFVTPGEYTMGRVFDSHDSAIYRRIQAEARVGEDPKVFKYIHLQGPHVPIATDEYLEPNLETSRIRQLRGSMLILEFLLEKLQEFGLYDQSLLIITGDHSERYTPEVATLIKRPGAKGPTLSYNAVPCTITDINHTVRAELGLAPADESLFSREPVPSSGTRELPPPVIWPVKEWTSQRDPAPTKPYAALQNNFVIRDGQFFLAKKEHMAYNQAIVHFIFQNFADTDARWSSPELLVDPSARSEYYHIVFPPEAPNGIYQLFQRVKTPAEVIGPQSDEAGDYAIPATDAVETLCLPRYIWLKNGAFTLHRRHPTLDRIDLMPGVTAEFGLMQPVPQVDYSNDCRLDGQGLRLHGDSWLGIHLPDNTAGMTLRLQTAIPATGQMVLTVKAGNDVIHKQSVSNKNGTAHDVAFTVPPGPFTNGMLKLSFKVKPRFKNRSVRKEVPVQLKSIALSVNATE</sequence>
<feature type="transmembrane region" description="Helical" evidence="1">
    <location>
        <begin position="41"/>
        <end position="60"/>
    </location>
</feature>
<organism evidence="3 4">
    <name type="scientific">Oligosphaera ethanolica</name>
    <dbReference type="NCBI Taxonomy" id="760260"/>
    <lineage>
        <taxon>Bacteria</taxon>
        <taxon>Pseudomonadati</taxon>
        <taxon>Lentisphaerota</taxon>
        <taxon>Oligosphaeria</taxon>
        <taxon>Oligosphaerales</taxon>
        <taxon>Oligosphaeraceae</taxon>
        <taxon>Oligosphaera</taxon>
    </lineage>
</organism>
<feature type="transmembrane region" description="Helical" evidence="1">
    <location>
        <begin position="110"/>
        <end position="128"/>
    </location>
</feature>
<dbReference type="AlphaFoldDB" id="A0AAE3VGE2"/>
<gene>
    <name evidence="3" type="ORF">J3R75_002161</name>
</gene>
<dbReference type="Pfam" id="PF00884">
    <property type="entry name" value="Sulfatase"/>
    <property type="match status" value="1"/>
</dbReference>
<dbReference type="EMBL" id="JAUSVL010000001">
    <property type="protein sequence ID" value="MDQ0290054.1"/>
    <property type="molecule type" value="Genomic_DNA"/>
</dbReference>
<dbReference type="RefSeq" id="WP_307261478.1">
    <property type="nucleotide sequence ID" value="NZ_JAUSVL010000001.1"/>
</dbReference>
<protein>
    <recommendedName>
        <fullName evidence="2">Sulfatase N-terminal domain-containing protein</fullName>
    </recommendedName>
</protein>